<dbReference type="InterPro" id="IPR036961">
    <property type="entry name" value="Kinesin_motor_dom_sf"/>
</dbReference>
<accession>A0A8J6HS45</accession>
<comment type="catalytic activity">
    <reaction evidence="27">
        <text>L-glutamine + H2O = L-glutamate + NH4(+)</text>
        <dbReference type="Rhea" id="RHEA:15889"/>
        <dbReference type="ChEBI" id="CHEBI:15377"/>
        <dbReference type="ChEBI" id="CHEBI:28938"/>
        <dbReference type="ChEBI" id="CHEBI:29985"/>
        <dbReference type="ChEBI" id="CHEBI:58359"/>
        <dbReference type="EC" id="3.5.1.2"/>
    </reaction>
</comment>
<evidence type="ECO:0000256" key="6">
    <source>
        <dbReference type="ARBA" id="ARBA00011076"/>
    </source>
</evidence>
<dbReference type="PROSITE" id="PS50297">
    <property type="entry name" value="ANK_REP_REGION"/>
    <property type="match status" value="1"/>
</dbReference>
<feature type="region of interest" description="Disordered" evidence="32">
    <location>
        <begin position="1765"/>
        <end position="1842"/>
    </location>
</feature>
<dbReference type="GO" id="GO:0051231">
    <property type="term" value="P:spindle elongation"/>
    <property type="evidence" value="ECO:0007669"/>
    <property type="project" value="TreeGrafter"/>
</dbReference>
<evidence type="ECO:0000256" key="13">
    <source>
        <dbReference type="ARBA" id="ARBA00022737"/>
    </source>
</evidence>
<feature type="compositionally biased region" description="Basic and acidic residues" evidence="32">
    <location>
        <begin position="1657"/>
        <end position="1670"/>
    </location>
</feature>
<feature type="domain" description="Kinesin motor" evidence="33">
    <location>
        <begin position="10"/>
        <end position="355"/>
    </location>
</feature>
<dbReference type="FunFam" id="3.40.710.10:FF:000008">
    <property type="entry name" value="Glutaminase, isoform E"/>
    <property type="match status" value="1"/>
</dbReference>
<dbReference type="CDD" id="cd01372">
    <property type="entry name" value="KISc_KIF4"/>
    <property type="match status" value="1"/>
</dbReference>
<dbReference type="GO" id="GO:0005524">
    <property type="term" value="F:ATP binding"/>
    <property type="evidence" value="ECO:0007669"/>
    <property type="project" value="UniProtKB-UniRule"/>
</dbReference>
<dbReference type="InterPro" id="IPR012338">
    <property type="entry name" value="Beta-lactam/transpept-like"/>
</dbReference>
<evidence type="ECO:0000256" key="24">
    <source>
        <dbReference type="ARBA" id="ARBA00023212"/>
    </source>
</evidence>
<feature type="region of interest" description="Disordered" evidence="32">
    <location>
        <begin position="537"/>
        <end position="560"/>
    </location>
</feature>
<dbReference type="GO" id="GO:0002028">
    <property type="term" value="P:regulation of sodium ion transport"/>
    <property type="evidence" value="ECO:0007669"/>
    <property type="project" value="UniProtKB-UniRule"/>
</dbReference>
<feature type="repeat" description="ANK" evidence="28">
    <location>
        <begin position="2315"/>
        <end position="2337"/>
    </location>
</feature>
<dbReference type="GO" id="GO:0005874">
    <property type="term" value="C:microtubule"/>
    <property type="evidence" value="ECO:0007669"/>
    <property type="project" value="UniProtKB-KW"/>
</dbReference>
<dbReference type="InterPro" id="IPR001752">
    <property type="entry name" value="Kinesin_motor_dom"/>
</dbReference>
<keyword evidence="22" id="KW-0804">Transcription</keyword>
<evidence type="ECO:0000256" key="15">
    <source>
        <dbReference type="ARBA" id="ARBA00022801"/>
    </source>
</evidence>
<keyword evidence="15" id="KW-0378">Hydrolase</keyword>
<comment type="similarity">
    <text evidence="29">Belongs to the TRAFAC class myosin-kinesin ATPase superfamily. Kinesin family.</text>
</comment>
<dbReference type="Pfam" id="PF23204">
    <property type="entry name" value="KIF21A_2nd"/>
    <property type="match status" value="1"/>
</dbReference>
<dbReference type="HAMAP" id="MF_00313">
    <property type="entry name" value="Glutaminase"/>
    <property type="match status" value="1"/>
</dbReference>
<keyword evidence="24" id="KW-0206">Cytoskeleton</keyword>
<dbReference type="GO" id="GO:0007052">
    <property type="term" value="P:mitotic spindle organization"/>
    <property type="evidence" value="ECO:0007669"/>
    <property type="project" value="TreeGrafter"/>
</dbReference>
<dbReference type="SMART" id="SM00721">
    <property type="entry name" value="BAR"/>
    <property type="match status" value="1"/>
</dbReference>
<proteinExistence type="inferred from homology"/>
<dbReference type="InterPro" id="IPR008516">
    <property type="entry name" value="Na/K-Atpase_Interacting"/>
</dbReference>
<evidence type="ECO:0000256" key="8">
    <source>
        <dbReference type="ARBA" id="ARBA00022490"/>
    </source>
</evidence>
<feature type="region of interest" description="Disordered" evidence="32">
    <location>
        <begin position="1657"/>
        <end position="1752"/>
    </location>
</feature>
<keyword evidence="25" id="KW-0539">Nucleus</keyword>
<keyword evidence="12" id="KW-0493">Microtubule</keyword>
<reference evidence="35" key="1">
    <citation type="journal article" date="2020" name="J Insects Food Feed">
        <title>The yellow mealworm (Tenebrio molitor) genome: a resource for the emerging insects as food and feed industry.</title>
        <authorList>
            <person name="Eriksson T."/>
            <person name="Andere A."/>
            <person name="Kelstrup H."/>
            <person name="Emery V."/>
            <person name="Picard C."/>
        </authorList>
    </citation>
    <scope>NUCLEOTIDE SEQUENCE</scope>
    <source>
        <strain evidence="35">Stoneville</strain>
        <tissue evidence="35">Whole head</tissue>
    </source>
</reference>
<dbReference type="Pfam" id="PF04960">
    <property type="entry name" value="Glutaminase"/>
    <property type="match status" value="1"/>
</dbReference>
<keyword evidence="10" id="KW-0853">WD repeat</keyword>
<comment type="similarity">
    <text evidence="5 30">Belongs to the NKAIN family.</text>
</comment>
<dbReference type="Proteomes" id="UP000719412">
    <property type="component" value="Unassembled WGS sequence"/>
</dbReference>
<dbReference type="SMART" id="SM00248">
    <property type="entry name" value="ANK"/>
    <property type="match status" value="2"/>
</dbReference>
<keyword evidence="17" id="KW-1133">Transmembrane helix</keyword>
<evidence type="ECO:0000256" key="31">
    <source>
        <dbReference type="SAM" id="Coils"/>
    </source>
</evidence>
<feature type="domain" description="BAR" evidence="34">
    <location>
        <begin position="1035"/>
        <end position="1269"/>
    </location>
</feature>
<evidence type="ECO:0000313" key="35">
    <source>
        <dbReference type="EMBL" id="KAH0820711.1"/>
    </source>
</evidence>
<dbReference type="PROSITE" id="PS00411">
    <property type="entry name" value="KINESIN_MOTOR_1"/>
    <property type="match status" value="1"/>
</dbReference>
<sequence length="2394" mass="271181">MCFTSFVDLEAPVPAGIRPQTPREIIDMCDICTSVTPGEPQVILGNDKSFSYDYVFDTDANQDVVYETCVASLVDSSLEGYNATVLAYGQTGSGKTYTMGSGFDVEIQQGQVGIIPRAIHHLFDAIHNRINKAQETGIMAPEFKVTAQFMELYNEDVIDLLNPSCSKDRIFKIHGDAYGGIQVTGITFQTVTSTEEALQCLRSGALSRTTASTQMNIQSSRSHAIFTLHVKQQRIVPSNDNTETNEFETLTAKFHFVDLAGSERLKRTGATGERAKEGISINCGLLALGNVISALGDKSKRALHIPYRDSKLTRLLQDSLGGNSQTVMIACVSPSDRDFMETLNTLRYANRARNIKNKIFINQDKSSKTIAQLKQQIAQLQLELVEYKQGKRMVKEDGTVMINDMFYENNMLQSEVNNLRTRVKAMQDTIDALKLKNTNLLTEKATGAWISSGSDNDVACMVQAYLKEIEELTAKLMESNSICEQLRKQVNRLQGSYQQNISAIHFDENLTLIQEAKKELQREKEILEKIQNSSELENYNEIDSDNDFDSESENKDDQTEMKDELITLTNDIDMKQKLIDELELTQRRLQTMRHHYEEKLVQLQVRIKNTQEERDKVLHSYSASPEPSDKIKKIKDEYTKKLSDMQKEMKKLQAAKKEHEQLLRSQSQRDNQLKSYKNELLEMKRAKVKLINKMKEESQKHKESELRRVREIAQLRKETRKNANMIRTMEAERRLKDQVLKRKQEEVSVLRRNQRGHFTSSGRLRAFSERSAKQKWFKVESSINNIALSKRGLVEQEVRMEHFLEKREALGQELEMLKESRGQAIERNEDLAQLDGYIEDIKENINYVQKTISEIQHNVIAFEEAQDTNESAHLQNIIDTVCDINEAKYLIQKLYNMILSQSHTVAQKDAKLKHSEATVAEIKQDNQVKGQLLDHILHNEMPIFPKELTTSISSNTNTSSNASSRSASPIDMQLSTSDAQVRANYLKIRRRTALPSELLFGMRNQQPIMTQSLDANTLHVPSLKKQINKCNQYVTEKMGGAEGTKLDLDFMDMERKTDVTYELVEELQMKTKEFLQPNPTARAKMAAVKGISKLSGQAKSNTYPQPEGVLGDCMLLYGKKLGDDSMFGQALVEMGESLKQMADVKYSLDDNIKQNFLEPLHHLQTKDLKEVMHHRKKLQGRRLDFDCKRRRQAKGSHISDDEIKTAEDKFAESLHLAQMGMFNLLENDVEQISQLATFAEGLVEYHVQCTEILKHLNEILLEKKEEAANRPKVEFVPKSLADLHIEGVSDGVNGIHHNNINTNHHNITNSGHQFKRPAPRTIPTHTKQPDPFDPWSFPQGAIPKERRSSARLQNKKPEFTHEDLKDENDISHDNDALGDLEEVVYQVKRARKSFSRGPTPKIIPVEEITEQMIKDIQTSGVRGQFCGICVINRYGEDPAAALKDPNWQCYVCRGCCNCSFCRLKEGKRPTGILAPLAKMNGYKSVKDFLLSLQGYGDYAEPEKDPENLLGFEGNFAVMGGNTKTELKSQKLHFCAHEYGLQHESQTSIASTNAGKTNKVLKLDPKSESWWSNEGPGCKKVLNESEKAASENCLVNYVHVEIFQAGLQCFTALIGIVIGTCLSRMFLEEDDTSSRKSPRKNTKRMSLYSIEFSSQLENRHDSDSNDFDNDHLPQPVSPKPMTPRRVKRRSVMTRGSSGRHSTSSRRHSAARSSTRSSRRIVQNPVTRLLEQQQKTHAYDSPASPSPIESLPNYYNSVSNNNLMAHQNWQSNGHSNPTYQQSSTQSLNDTEDFDDLYNNRPASVRSSYSNFHGTRAINYTPPKHYHSHATPQVPQKRNNPNRNSMRSMAFLNNGPPAGSTESRNEDALFEMFKSEDTGLLSIGKFLSALRITGLRKSDPRLKEMMETLKRIQKESSVDTQKLNLETFRSIVSPSIGLVSRAFRHQFIIPEFQDFCKEIEEIYWKCKDNTDGKVASYIPQLKRMSPNYWGVSVCTIDGQRFSIGDVNIPFTIQSCSKPLTYGIALNLLGSEIVHKYVGQEPSGRNFNELILDHNKKPHNPMINAGAILVCALLKTVAGPEMTLAEKFDYTLNYFVRLAGGEDLAFNNAVFLSEREQADRNYALGFYMREHKCFPEKTNFKECMDFYFQCCSLEMNSDTLSVIGGTLANGGICPLTEEKVLKSENVRDVLSLMHSCGMYDYSGKFAFKQVGLPAKSGVSGALLVVIPNVMGICLWSPALDSLGNSCRGVQFCEELVKKFNFHRYDNLIHASDKSDPRKHKFETKGMHVVNLLFSAASGDLPGLRRHKLSGMDMTLADYDGRTALHLAAAEGHIHCVNFLLQQCNVPHDARDRWGKSPLEEAVTFGHSAVIEILQDWDERNQRMLKAMIKEGSPMSGFN</sequence>
<evidence type="ECO:0000256" key="29">
    <source>
        <dbReference type="PROSITE-ProRule" id="PRU00283"/>
    </source>
</evidence>
<evidence type="ECO:0000256" key="5">
    <source>
        <dbReference type="ARBA" id="ARBA00006364"/>
    </source>
</evidence>
<evidence type="ECO:0000256" key="27">
    <source>
        <dbReference type="ARBA" id="ARBA00049534"/>
    </source>
</evidence>
<evidence type="ECO:0000256" key="19">
    <source>
        <dbReference type="ARBA" id="ARBA00023043"/>
    </source>
</evidence>
<dbReference type="InterPro" id="IPR041541">
    <property type="entry name" value="Glutaminase_EF-hand"/>
</dbReference>
<keyword evidence="19 28" id="KW-0040">ANK repeat</keyword>
<evidence type="ECO:0000256" key="25">
    <source>
        <dbReference type="ARBA" id="ARBA00023242"/>
    </source>
</evidence>
<evidence type="ECO:0000256" key="10">
    <source>
        <dbReference type="ARBA" id="ARBA00022574"/>
    </source>
</evidence>
<dbReference type="GO" id="GO:0007018">
    <property type="term" value="P:microtubule-based movement"/>
    <property type="evidence" value="ECO:0007669"/>
    <property type="project" value="InterPro"/>
</dbReference>
<evidence type="ECO:0000256" key="11">
    <source>
        <dbReference type="ARBA" id="ARBA00022692"/>
    </source>
</evidence>
<feature type="compositionally biased region" description="Low complexity" evidence="32">
    <location>
        <begin position="950"/>
        <end position="968"/>
    </location>
</feature>
<evidence type="ECO:0000256" key="23">
    <source>
        <dbReference type="ARBA" id="ARBA00023175"/>
    </source>
</evidence>
<keyword evidence="20 31" id="KW-0175">Coiled coil</keyword>
<dbReference type="EMBL" id="JABDTM020011074">
    <property type="protein sequence ID" value="KAH0820711.1"/>
    <property type="molecule type" value="Genomic_DNA"/>
</dbReference>
<evidence type="ECO:0000259" key="33">
    <source>
        <dbReference type="PROSITE" id="PS50067"/>
    </source>
</evidence>
<dbReference type="Pfam" id="PF17959">
    <property type="entry name" value="EF-hand_14"/>
    <property type="match status" value="1"/>
</dbReference>
<evidence type="ECO:0000259" key="34">
    <source>
        <dbReference type="PROSITE" id="PS51021"/>
    </source>
</evidence>
<keyword evidence="9" id="KW-0597">Phosphoprotein</keyword>
<keyword evidence="21" id="KW-0472">Membrane</keyword>
<dbReference type="PANTHER" id="PTHR47969:SF28">
    <property type="entry name" value="KINESIN-LIKE PROTEIN KIF21B"/>
    <property type="match status" value="1"/>
</dbReference>
<dbReference type="InterPro" id="IPR027640">
    <property type="entry name" value="Kinesin-like_fam"/>
</dbReference>
<feature type="compositionally biased region" description="Acidic residues" evidence="32">
    <location>
        <begin position="538"/>
        <end position="551"/>
    </location>
</feature>
<dbReference type="GO" id="GO:0042995">
    <property type="term" value="C:cell projection"/>
    <property type="evidence" value="ECO:0007669"/>
    <property type="project" value="UniProtKB-SubCell"/>
</dbReference>
<evidence type="ECO:0000256" key="20">
    <source>
        <dbReference type="ARBA" id="ARBA00023054"/>
    </source>
</evidence>
<feature type="compositionally biased region" description="Polar residues" evidence="32">
    <location>
        <begin position="1765"/>
        <end position="1786"/>
    </location>
</feature>
<dbReference type="GO" id="GO:0005634">
    <property type="term" value="C:nucleus"/>
    <property type="evidence" value="ECO:0007669"/>
    <property type="project" value="UniProtKB-SubCell"/>
</dbReference>
<evidence type="ECO:0000256" key="7">
    <source>
        <dbReference type="ARBA" id="ARBA00022475"/>
    </source>
</evidence>
<keyword evidence="8" id="KW-0963">Cytoplasm</keyword>
<evidence type="ECO:0000256" key="17">
    <source>
        <dbReference type="ARBA" id="ARBA00022989"/>
    </source>
</evidence>
<feature type="coiled-coil region" evidence="31">
    <location>
        <begin position="363"/>
        <end position="537"/>
    </location>
</feature>
<feature type="region of interest" description="Disordered" evidence="32">
    <location>
        <begin position="950"/>
        <end position="972"/>
    </location>
</feature>
<feature type="compositionally biased region" description="Polar residues" evidence="32">
    <location>
        <begin position="1798"/>
        <end position="1810"/>
    </location>
</feature>
<feature type="compositionally biased region" description="Basic residues" evidence="32">
    <location>
        <begin position="1681"/>
        <end position="1690"/>
    </location>
</feature>
<comment type="subcellular location">
    <subcellularLocation>
        <location evidence="4 30">Cell membrane</location>
        <topology evidence="4 30">Multi-pass membrane protein</topology>
    </subcellularLocation>
    <subcellularLocation>
        <location evidence="3">Cell projection</location>
    </subcellularLocation>
    <subcellularLocation>
        <location evidence="2">Cytoplasm</location>
        <location evidence="2">Cytoskeleton</location>
    </subcellularLocation>
    <subcellularLocation>
        <location evidence="1">Nucleus</location>
    </subcellularLocation>
</comment>
<evidence type="ECO:0000256" key="2">
    <source>
        <dbReference type="ARBA" id="ARBA00004245"/>
    </source>
</evidence>
<dbReference type="GO" id="GO:0005886">
    <property type="term" value="C:plasma membrane"/>
    <property type="evidence" value="ECO:0007669"/>
    <property type="project" value="UniProtKB-SubCell"/>
</dbReference>
<dbReference type="InterPro" id="IPR015868">
    <property type="entry name" value="Glutaminase"/>
</dbReference>
<evidence type="ECO:0000256" key="26">
    <source>
        <dbReference type="ARBA" id="ARBA00023273"/>
    </source>
</evidence>
<dbReference type="GO" id="GO:0004359">
    <property type="term" value="F:glutaminase activity"/>
    <property type="evidence" value="ECO:0007669"/>
    <property type="project" value="UniProtKB-EC"/>
</dbReference>
<name>A0A8J6HS45_TENMO</name>
<feature type="coiled-coil region" evidence="31">
    <location>
        <begin position="575"/>
        <end position="700"/>
    </location>
</feature>
<evidence type="ECO:0000256" key="9">
    <source>
        <dbReference type="ARBA" id="ARBA00022553"/>
    </source>
</evidence>
<reference evidence="35" key="2">
    <citation type="submission" date="2021-08" db="EMBL/GenBank/DDBJ databases">
        <authorList>
            <person name="Eriksson T."/>
        </authorList>
    </citation>
    <scope>NUCLEOTIDE SEQUENCE</scope>
    <source>
        <strain evidence="35">Stoneville</strain>
        <tissue evidence="35">Whole head</tissue>
    </source>
</reference>
<dbReference type="SUPFAM" id="SSF52540">
    <property type="entry name" value="P-loop containing nucleoside triphosphate hydrolases"/>
    <property type="match status" value="1"/>
</dbReference>
<dbReference type="InterPro" id="IPR004148">
    <property type="entry name" value="BAR_dom"/>
</dbReference>
<dbReference type="GO" id="GO:0005875">
    <property type="term" value="C:microtubule associated complex"/>
    <property type="evidence" value="ECO:0007669"/>
    <property type="project" value="TreeGrafter"/>
</dbReference>
<protein>
    <recommendedName>
        <fullName evidence="30">Sodium/potassium-transporting ATPase subunit beta-1-interacting protein</fullName>
        <shortName evidence="30">Na(+)/K(+)-transporting ATPase subunit beta-1-interacting protein</shortName>
    </recommendedName>
</protein>
<evidence type="ECO:0000256" key="12">
    <source>
        <dbReference type="ARBA" id="ARBA00022701"/>
    </source>
</evidence>
<dbReference type="Gene3D" id="3.40.710.10">
    <property type="entry name" value="DD-peptidase/beta-lactamase superfamily"/>
    <property type="match status" value="1"/>
</dbReference>
<dbReference type="PROSITE" id="PS50067">
    <property type="entry name" value="KINESIN_MOTOR_2"/>
    <property type="match status" value="1"/>
</dbReference>
<dbReference type="GO" id="GO:0006541">
    <property type="term" value="P:glutamine metabolic process"/>
    <property type="evidence" value="ECO:0007669"/>
    <property type="project" value="InterPro"/>
</dbReference>
<dbReference type="Pfam" id="PF00225">
    <property type="entry name" value="Kinesin"/>
    <property type="match status" value="1"/>
</dbReference>
<evidence type="ECO:0000256" key="32">
    <source>
        <dbReference type="SAM" id="MobiDB-lite"/>
    </source>
</evidence>
<keyword evidence="14 29" id="KW-0547">Nucleotide-binding</keyword>
<keyword evidence="16 29" id="KW-0067">ATP-binding</keyword>
<dbReference type="PANTHER" id="PTHR47969">
    <property type="entry name" value="CHROMOSOME-ASSOCIATED KINESIN KIF4A-RELATED"/>
    <property type="match status" value="1"/>
</dbReference>
<keyword evidence="13" id="KW-0677">Repeat</keyword>
<dbReference type="FunFam" id="3.40.850.10:FF:000011">
    <property type="entry name" value="Kinesin family member 21A"/>
    <property type="match status" value="1"/>
</dbReference>
<evidence type="ECO:0000256" key="21">
    <source>
        <dbReference type="ARBA" id="ARBA00023136"/>
    </source>
</evidence>
<dbReference type="Pfam" id="PF25764">
    <property type="entry name" value="KIF21A_4th"/>
    <property type="match status" value="1"/>
</dbReference>
<evidence type="ECO:0000256" key="18">
    <source>
        <dbReference type="ARBA" id="ARBA00023015"/>
    </source>
</evidence>
<dbReference type="CDD" id="cd22248">
    <property type="entry name" value="Rcc_KIF21"/>
    <property type="match status" value="1"/>
</dbReference>
<evidence type="ECO:0000256" key="3">
    <source>
        <dbReference type="ARBA" id="ARBA00004316"/>
    </source>
</evidence>
<dbReference type="InterPro" id="IPR019821">
    <property type="entry name" value="Kinesin_motor_CS"/>
</dbReference>
<dbReference type="InterPro" id="IPR056532">
    <property type="entry name" value="KIF21A/B_hel_2"/>
</dbReference>
<evidence type="ECO:0000256" key="4">
    <source>
        <dbReference type="ARBA" id="ARBA00004651"/>
    </source>
</evidence>
<feature type="region of interest" description="Disordered" evidence="32">
    <location>
        <begin position="1305"/>
        <end position="1373"/>
    </location>
</feature>
<keyword evidence="26" id="KW-0966">Cell projection</keyword>
<dbReference type="GO" id="GO:0005737">
    <property type="term" value="C:cytoplasm"/>
    <property type="evidence" value="ECO:0007669"/>
    <property type="project" value="InterPro"/>
</dbReference>
<dbReference type="InterPro" id="IPR027267">
    <property type="entry name" value="AH/BAR_dom_sf"/>
</dbReference>
<evidence type="ECO:0000256" key="28">
    <source>
        <dbReference type="PROSITE-ProRule" id="PRU00023"/>
    </source>
</evidence>
<gene>
    <name evidence="35" type="ORF">GEV33_002080</name>
</gene>
<dbReference type="Pfam" id="PF23203">
    <property type="entry name" value="KIF21A"/>
    <property type="match status" value="1"/>
</dbReference>
<dbReference type="Gene3D" id="1.10.238.210">
    <property type="match status" value="1"/>
</dbReference>
<keyword evidence="11" id="KW-0812">Transmembrane</keyword>
<dbReference type="Pfam" id="PF05640">
    <property type="entry name" value="NKAIN"/>
    <property type="match status" value="1"/>
</dbReference>
<dbReference type="InterPro" id="IPR056533">
    <property type="entry name" value="KIF21A/B_hel_1"/>
</dbReference>
<dbReference type="FunFam" id="1.25.40.20:FF:000069">
    <property type="entry name" value="Glutaminase, isoform E"/>
    <property type="match status" value="1"/>
</dbReference>
<dbReference type="NCBIfam" id="TIGR03814">
    <property type="entry name" value="Gln_ase"/>
    <property type="match status" value="1"/>
</dbReference>
<dbReference type="SUPFAM" id="SSF48403">
    <property type="entry name" value="Ankyrin repeat"/>
    <property type="match status" value="1"/>
</dbReference>
<evidence type="ECO:0000313" key="36">
    <source>
        <dbReference type="Proteomes" id="UP000719412"/>
    </source>
</evidence>
<dbReference type="PROSITE" id="PS51021">
    <property type="entry name" value="BAR"/>
    <property type="match status" value="1"/>
</dbReference>
<dbReference type="GO" id="GO:0008017">
    <property type="term" value="F:microtubule binding"/>
    <property type="evidence" value="ECO:0007669"/>
    <property type="project" value="InterPro"/>
</dbReference>
<evidence type="ECO:0000256" key="14">
    <source>
        <dbReference type="ARBA" id="ARBA00022741"/>
    </source>
</evidence>
<comment type="caution">
    <text evidence="35">The sequence shown here is derived from an EMBL/GenBank/DDBJ whole genome shotgun (WGS) entry which is preliminary data.</text>
</comment>
<dbReference type="SUPFAM" id="SSF103657">
    <property type="entry name" value="BAR/IMD domain-like"/>
    <property type="match status" value="1"/>
</dbReference>
<dbReference type="SMART" id="SM00129">
    <property type="entry name" value="KISc"/>
    <property type="match status" value="1"/>
</dbReference>
<dbReference type="SUPFAM" id="SSF56601">
    <property type="entry name" value="beta-lactamase/transpeptidase-like"/>
    <property type="match status" value="1"/>
</dbReference>
<dbReference type="Gene3D" id="1.20.1270.60">
    <property type="entry name" value="Arfaptin homology (AH) domain/BAR domain"/>
    <property type="match status" value="1"/>
</dbReference>
<dbReference type="PRINTS" id="PR00380">
    <property type="entry name" value="KINESINHEAVY"/>
</dbReference>
<dbReference type="Gene3D" id="1.25.40.20">
    <property type="entry name" value="Ankyrin repeat-containing domain"/>
    <property type="match status" value="1"/>
</dbReference>
<dbReference type="Pfam" id="PF12796">
    <property type="entry name" value="Ank_2"/>
    <property type="match status" value="1"/>
</dbReference>
<dbReference type="PROSITE" id="PS50088">
    <property type="entry name" value="ANK_REPEAT"/>
    <property type="match status" value="1"/>
</dbReference>
<evidence type="ECO:0000256" key="16">
    <source>
        <dbReference type="ARBA" id="ARBA00022840"/>
    </source>
</evidence>
<keyword evidence="23 29" id="KW-0505">Motor protein</keyword>
<dbReference type="Pfam" id="PF10497">
    <property type="entry name" value="zf-4CXXC_R1"/>
    <property type="match status" value="1"/>
</dbReference>
<keyword evidence="36" id="KW-1185">Reference proteome</keyword>
<keyword evidence="18" id="KW-0805">Transcription regulation</keyword>
<dbReference type="CDD" id="cd07592">
    <property type="entry name" value="BAR_Endophilin_A"/>
    <property type="match status" value="1"/>
</dbReference>
<feature type="binding site" evidence="29">
    <location>
        <begin position="89"/>
        <end position="96"/>
    </location>
    <ligand>
        <name>ATP</name>
        <dbReference type="ChEBI" id="CHEBI:30616"/>
    </ligand>
</feature>
<comment type="similarity">
    <text evidence="6">Belongs to the glutaminase family.</text>
</comment>
<feature type="compositionally biased region" description="Basic and acidic residues" evidence="32">
    <location>
        <begin position="1355"/>
        <end position="1373"/>
    </location>
</feature>
<dbReference type="InterPro" id="IPR036770">
    <property type="entry name" value="Ankyrin_rpt-contain_sf"/>
</dbReference>
<dbReference type="InterPro" id="IPR027417">
    <property type="entry name" value="P-loop_NTPase"/>
</dbReference>
<dbReference type="Pfam" id="PF03114">
    <property type="entry name" value="BAR"/>
    <property type="match status" value="1"/>
</dbReference>
<keyword evidence="7 30" id="KW-1003">Cell membrane</keyword>
<organism evidence="35 36">
    <name type="scientific">Tenebrio molitor</name>
    <name type="common">Yellow mealworm beetle</name>
    <dbReference type="NCBI Taxonomy" id="7067"/>
    <lineage>
        <taxon>Eukaryota</taxon>
        <taxon>Metazoa</taxon>
        <taxon>Ecdysozoa</taxon>
        <taxon>Arthropoda</taxon>
        <taxon>Hexapoda</taxon>
        <taxon>Insecta</taxon>
        <taxon>Pterygota</taxon>
        <taxon>Neoptera</taxon>
        <taxon>Endopterygota</taxon>
        <taxon>Coleoptera</taxon>
        <taxon>Polyphaga</taxon>
        <taxon>Cucujiformia</taxon>
        <taxon>Tenebrionidae</taxon>
        <taxon>Tenebrio</taxon>
    </lineage>
</organism>
<dbReference type="InterPro" id="IPR002110">
    <property type="entry name" value="Ankyrin_rpt"/>
</dbReference>
<dbReference type="Gene3D" id="3.40.850.10">
    <property type="entry name" value="Kinesin motor domain"/>
    <property type="match status" value="1"/>
</dbReference>
<feature type="compositionally biased region" description="Polar residues" evidence="32">
    <location>
        <begin position="1722"/>
        <end position="1734"/>
    </location>
</feature>
<dbReference type="InterPro" id="IPR018866">
    <property type="entry name" value="Znf-4CXXC_R1"/>
</dbReference>
<evidence type="ECO:0000256" key="22">
    <source>
        <dbReference type="ARBA" id="ARBA00023163"/>
    </source>
</evidence>
<evidence type="ECO:0000256" key="30">
    <source>
        <dbReference type="RuleBase" id="RU368041"/>
    </source>
</evidence>
<dbReference type="GO" id="GO:0003777">
    <property type="term" value="F:microtubule motor activity"/>
    <property type="evidence" value="ECO:0007669"/>
    <property type="project" value="InterPro"/>
</dbReference>
<evidence type="ECO:0000256" key="1">
    <source>
        <dbReference type="ARBA" id="ARBA00004123"/>
    </source>
</evidence>